<dbReference type="PANTHER" id="PTHR12121">
    <property type="entry name" value="CARBON CATABOLITE REPRESSOR PROTEIN 4"/>
    <property type="match status" value="1"/>
</dbReference>
<feature type="region of interest" description="Disordered" evidence="1">
    <location>
        <begin position="781"/>
        <end position="840"/>
    </location>
</feature>
<dbReference type="InterPro" id="IPR005135">
    <property type="entry name" value="Endo/exonuclease/phosphatase"/>
</dbReference>
<feature type="compositionally biased region" description="Pro residues" evidence="1">
    <location>
        <begin position="788"/>
        <end position="803"/>
    </location>
</feature>
<keyword evidence="6" id="KW-1185">Reference proteome</keyword>
<reference evidence="3" key="1">
    <citation type="submission" date="2016-10" db="EMBL/GenBank/DDBJ databases">
        <authorList>
            <person name="Tanifuji G."/>
            <person name="Kume K."/>
            <person name="Nakayama T."/>
            <person name="Takabayashi S."/>
            <person name="Hashimoto T."/>
        </authorList>
    </citation>
    <scope>NUCLEOTIDE SEQUENCE</scope>
    <source>
        <strain evidence="3">NY0173</strain>
    </source>
</reference>
<dbReference type="GO" id="GO:0000175">
    <property type="term" value="F:3'-5'-RNA exonuclease activity"/>
    <property type="evidence" value="ECO:0007669"/>
    <property type="project" value="TreeGrafter"/>
</dbReference>
<protein>
    <recommendedName>
        <fullName evidence="2">Endonuclease/exonuclease/phosphatase domain-containing protein</fullName>
    </recommendedName>
</protein>
<dbReference type="OrthoDB" id="497642at2759"/>
<dbReference type="Pfam" id="PF03372">
    <property type="entry name" value="Exo_endo_phos"/>
    <property type="match status" value="1"/>
</dbReference>
<accession>A0A9K3GG49</accession>
<evidence type="ECO:0000313" key="5">
    <source>
        <dbReference type="EMBL" id="GIQ86287.1"/>
    </source>
</evidence>
<sequence>MDLKSAEFSPGVAKGASNMLSQSAPVSPSPQGYHSAGQAPLHYNRAVFSALNMMQKNLYHHALVEARLTISSDGWIPLGQVSDVTGVSRSDIVSTILADRNRTYELEEGHNGLRLNMASHLQRWGGRGQVPPIVYFYAPLKRVGMLVHKGITPSPLNRQLILLHHSPSPPADSVALPIHTHLLPSCAASSRDPTVVLATEVPVRAIDLEIAPGQLLPFFEAVCPYRLLIVVMGHACYSLYSVSRPLAAPAPLTPVCELVPPHVLLHWLCAWYPHNVYKSLVEGDSIMYHTLLVGCDVDSVVDALSTLANCAAEAVRESGLEDARHRVPDLFLNVVPDALTTGPDPLDRLHSLHDANTLGCNLRFPNTTTPLDPGVPCEVGGSGEPASWEPVVSLPGTWVDAEDVPPPPASCPEPRETRVVSWNVLSNAGITMPDIFLGASRRPFLARARSHKVRSIILESGADIVGLQETGSDLPLFAHLRDNGFAASYADRPCSSDGSVFPVGVALAWKKARYSKEEEEVINMECLSDRHTLEGVLGCNLDHVSPSDLKRFHRYNRGLILRLKCRETGLMLIVGCAHLQWDPCLVPVKVSQVALVLQRMHQMGQAELQRQESGEEETAKGVRYILLGDFNAEPDTVTRRYITAREPVDIASYLSVAKSHCEFQHDNTSGYNMDCSAFFRTPLRPPAIALTSSYSHSSPAVCTPVSDRLDCGDASLPNPICCNEPYATTRHRTFTGTLDYVFVGEEVAVKRLMSVPCLSDSYIPDMGCPSDHLPIGATLTFGVGQEPAPSPPTPPPKPRPVSPVPARLEPTPEPTLQFKRPTPPKRQSVWVAMDVDKTKG</sequence>
<dbReference type="InterPro" id="IPR050410">
    <property type="entry name" value="CCR4/nocturin_mRNA_transcr"/>
</dbReference>
<evidence type="ECO:0000313" key="3">
    <source>
        <dbReference type="EMBL" id="GIQ82679.1"/>
    </source>
</evidence>
<dbReference type="InterPro" id="IPR036691">
    <property type="entry name" value="Endo/exonu/phosph_ase_sf"/>
</dbReference>
<organism evidence="3 6">
    <name type="scientific">Kipferlia bialata</name>
    <dbReference type="NCBI Taxonomy" id="797122"/>
    <lineage>
        <taxon>Eukaryota</taxon>
        <taxon>Metamonada</taxon>
        <taxon>Carpediemonas-like organisms</taxon>
        <taxon>Kipferlia</taxon>
    </lineage>
</organism>
<reference evidence="3 6" key="2">
    <citation type="journal article" date="2018" name="PLoS ONE">
        <title>The draft genome of Kipferlia bialata reveals reductive genome evolution in fornicate parasites.</title>
        <authorList>
            <person name="Tanifuji G."/>
            <person name="Takabayashi S."/>
            <person name="Kume K."/>
            <person name="Takagi M."/>
            <person name="Nakayama T."/>
            <person name="Kamikawa R."/>
            <person name="Inagaki Y."/>
            <person name="Hashimoto T."/>
        </authorList>
    </citation>
    <scope>NUCLEOTIDE SEQUENCE [LARGE SCALE GENOMIC DNA]</scope>
    <source>
        <strain evidence="3">NY0173</strain>
    </source>
</reference>
<dbReference type="Gene3D" id="3.60.10.10">
    <property type="entry name" value="Endonuclease/exonuclease/phosphatase"/>
    <property type="match status" value="1"/>
</dbReference>
<dbReference type="Proteomes" id="UP000265618">
    <property type="component" value="Unassembled WGS sequence"/>
</dbReference>
<evidence type="ECO:0000259" key="2">
    <source>
        <dbReference type="Pfam" id="PF03372"/>
    </source>
</evidence>
<dbReference type="SUPFAM" id="SSF56219">
    <property type="entry name" value="DNase I-like"/>
    <property type="match status" value="1"/>
</dbReference>
<dbReference type="EMBL" id="BDIP01000776">
    <property type="protein sequence ID" value="GIQ82679.1"/>
    <property type="molecule type" value="Genomic_DNA"/>
</dbReference>
<proteinExistence type="predicted"/>
<evidence type="ECO:0000256" key="1">
    <source>
        <dbReference type="SAM" id="MobiDB-lite"/>
    </source>
</evidence>
<evidence type="ECO:0000313" key="6">
    <source>
        <dbReference type="Proteomes" id="UP000265618"/>
    </source>
</evidence>
<dbReference type="PANTHER" id="PTHR12121:SF36">
    <property type="entry name" value="ENDONUCLEASE_EXONUCLEASE_PHOSPHATASE DOMAIN-CONTAINING PROTEIN"/>
    <property type="match status" value="1"/>
</dbReference>
<feature type="domain" description="Endonuclease/exonuclease/phosphatase" evidence="2">
    <location>
        <begin position="420"/>
        <end position="772"/>
    </location>
</feature>
<dbReference type="EMBL" id="BDIP01002432">
    <property type="protein sequence ID" value="GIQ86287.1"/>
    <property type="molecule type" value="Genomic_DNA"/>
</dbReference>
<evidence type="ECO:0000313" key="4">
    <source>
        <dbReference type="EMBL" id="GIQ83226.1"/>
    </source>
</evidence>
<gene>
    <name evidence="3" type="ORF">KIPB_003856</name>
    <name evidence="4" type="ORF">KIPB_004515</name>
    <name evidence="5" type="ORF">KIPB_008114</name>
</gene>
<name>A0A9K3GG49_9EUKA</name>
<dbReference type="AlphaFoldDB" id="A0A9K3GG49"/>
<dbReference type="EMBL" id="BDIP01000969">
    <property type="protein sequence ID" value="GIQ83226.1"/>
    <property type="molecule type" value="Genomic_DNA"/>
</dbReference>
<comment type="caution">
    <text evidence="3">The sequence shown here is derived from an EMBL/GenBank/DDBJ whole genome shotgun (WGS) entry which is preliminary data.</text>
</comment>